<accession>A0A2P5C6X8</accession>
<reference evidence="3" key="1">
    <citation type="submission" date="2016-06" db="EMBL/GenBank/DDBJ databases">
        <title>Parallel loss of symbiosis genes in relatives of nitrogen-fixing non-legume Parasponia.</title>
        <authorList>
            <person name="Van Velzen R."/>
            <person name="Holmer R."/>
            <person name="Bu F."/>
            <person name="Rutten L."/>
            <person name="Van Zeijl A."/>
            <person name="Liu W."/>
            <person name="Santuari L."/>
            <person name="Cao Q."/>
            <person name="Sharma T."/>
            <person name="Shen D."/>
            <person name="Roswanjaya Y."/>
            <person name="Wardhani T."/>
            <person name="Kalhor M.S."/>
            <person name="Jansen J."/>
            <person name="Van den Hoogen J."/>
            <person name="Gungor B."/>
            <person name="Hartog M."/>
            <person name="Hontelez J."/>
            <person name="Verver J."/>
            <person name="Yang W.-C."/>
            <person name="Schijlen E."/>
            <person name="Repin R."/>
            <person name="Schilthuizen M."/>
            <person name="Schranz E."/>
            <person name="Heidstra R."/>
            <person name="Miyata K."/>
            <person name="Fedorova E."/>
            <person name="Kohlen W."/>
            <person name="Bisseling T."/>
            <person name="Smit S."/>
            <person name="Geurts R."/>
        </authorList>
    </citation>
    <scope>NUCLEOTIDE SEQUENCE [LARGE SCALE GENOMIC DNA]</scope>
    <source>
        <strain evidence="3">cv. WU1-14</strain>
    </source>
</reference>
<gene>
    <name evidence="2" type="ORF">PanWU01x14_179620</name>
</gene>
<keyword evidence="3" id="KW-1185">Reference proteome</keyword>
<keyword evidence="1" id="KW-0472">Membrane</keyword>
<proteinExistence type="predicted"/>
<evidence type="ECO:0000313" key="3">
    <source>
        <dbReference type="Proteomes" id="UP000237105"/>
    </source>
</evidence>
<protein>
    <submittedName>
        <fullName evidence="2">Uncharacterized protein</fullName>
    </submittedName>
</protein>
<dbReference type="AlphaFoldDB" id="A0A2P5C6X8"/>
<keyword evidence="1" id="KW-0812">Transmembrane</keyword>
<keyword evidence="1" id="KW-1133">Transmembrane helix</keyword>
<feature type="transmembrane region" description="Helical" evidence="1">
    <location>
        <begin position="88"/>
        <end position="114"/>
    </location>
</feature>
<evidence type="ECO:0000313" key="2">
    <source>
        <dbReference type="EMBL" id="PON56744.1"/>
    </source>
</evidence>
<dbReference type="EMBL" id="JXTB01000168">
    <property type="protein sequence ID" value="PON56744.1"/>
    <property type="molecule type" value="Genomic_DNA"/>
</dbReference>
<comment type="caution">
    <text evidence="2">The sequence shown here is derived from an EMBL/GenBank/DDBJ whole genome shotgun (WGS) entry which is preliminary data.</text>
</comment>
<sequence length="119" mass="13945">MYRKSTAISVENFWNKYGFSLTNLTSASKKRNRVKLLAGSCEGMDILCVLLPMQATTLHAIYTSLLAYNWASNTLAMKMRSRGSTHDWLIYYIFLYIRNFSFLLEHFSSPYYIYKRGRL</sequence>
<dbReference type="Proteomes" id="UP000237105">
    <property type="component" value="Unassembled WGS sequence"/>
</dbReference>
<evidence type="ECO:0000256" key="1">
    <source>
        <dbReference type="SAM" id="Phobius"/>
    </source>
</evidence>
<feature type="transmembrane region" description="Helical" evidence="1">
    <location>
        <begin position="46"/>
        <end position="68"/>
    </location>
</feature>
<name>A0A2P5C6X8_PARAD</name>
<organism evidence="2 3">
    <name type="scientific">Parasponia andersonii</name>
    <name type="common">Sponia andersonii</name>
    <dbReference type="NCBI Taxonomy" id="3476"/>
    <lineage>
        <taxon>Eukaryota</taxon>
        <taxon>Viridiplantae</taxon>
        <taxon>Streptophyta</taxon>
        <taxon>Embryophyta</taxon>
        <taxon>Tracheophyta</taxon>
        <taxon>Spermatophyta</taxon>
        <taxon>Magnoliopsida</taxon>
        <taxon>eudicotyledons</taxon>
        <taxon>Gunneridae</taxon>
        <taxon>Pentapetalae</taxon>
        <taxon>rosids</taxon>
        <taxon>fabids</taxon>
        <taxon>Rosales</taxon>
        <taxon>Cannabaceae</taxon>
        <taxon>Parasponia</taxon>
    </lineage>
</organism>